<keyword evidence="2" id="KW-0472">Membrane</keyword>
<accession>A0A0A0KRT8</accession>
<gene>
    <name evidence="3" type="ORF">Csa_5G582220</name>
</gene>
<name>A0A0A0KRT8_CUCSA</name>
<dbReference type="PANTHER" id="PTHR34370:SF2">
    <property type="entry name" value="GAG-POL POLYPROTEIN_RETROTRANSPOSON"/>
    <property type="match status" value="1"/>
</dbReference>
<keyword evidence="2" id="KW-1133">Transmembrane helix</keyword>
<organism evidence="3 4">
    <name type="scientific">Cucumis sativus</name>
    <name type="common">Cucumber</name>
    <dbReference type="NCBI Taxonomy" id="3659"/>
    <lineage>
        <taxon>Eukaryota</taxon>
        <taxon>Viridiplantae</taxon>
        <taxon>Streptophyta</taxon>
        <taxon>Embryophyta</taxon>
        <taxon>Tracheophyta</taxon>
        <taxon>Spermatophyta</taxon>
        <taxon>Magnoliopsida</taxon>
        <taxon>eudicotyledons</taxon>
        <taxon>Gunneridae</taxon>
        <taxon>Pentapetalae</taxon>
        <taxon>rosids</taxon>
        <taxon>fabids</taxon>
        <taxon>Cucurbitales</taxon>
        <taxon>Cucurbitaceae</taxon>
        <taxon>Benincaseae</taxon>
        <taxon>Cucumis</taxon>
    </lineage>
</organism>
<evidence type="ECO:0000313" key="3">
    <source>
        <dbReference type="EMBL" id="KGN51589.1"/>
    </source>
</evidence>
<dbReference type="Gramene" id="KGN51589">
    <property type="protein sequence ID" value="KGN51589"/>
    <property type="gene ID" value="Csa_5G582220"/>
</dbReference>
<dbReference type="EMBL" id="CM002926">
    <property type="protein sequence ID" value="KGN51589.1"/>
    <property type="molecule type" value="Genomic_DNA"/>
</dbReference>
<dbReference type="PANTHER" id="PTHR34370">
    <property type="entry name" value="OS04G0600100 PROTEIN"/>
    <property type="match status" value="1"/>
</dbReference>
<dbReference type="AlphaFoldDB" id="A0A0A0KRT8"/>
<keyword evidence="2" id="KW-0812">Transmembrane</keyword>
<feature type="compositionally biased region" description="Basic and acidic residues" evidence="1">
    <location>
        <begin position="59"/>
        <end position="81"/>
    </location>
</feature>
<reference evidence="3 4" key="1">
    <citation type="journal article" date="2009" name="Nat. Genet.">
        <title>The genome of the cucumber, Cucumis sativus L.</title>
        <authorList>
            <person name="Huang S."/>
            <person name="Li R."/>
            <person name="Zhang Z."/>
            <person name="Li L."/>
            <person name="Gu X."/>
            <person name="Fan W."/>
            <person name="Lucas W.J."/>
            <person name="Wang X."/>
            <person name="Xie B."/>
            <person name="Ni P."/>
            <person name="Ren Y."/>
            <person name="Zhu H."/>
            <person name="Li J."/>
            <person name="Lin K."/>
            <person name="Jin W."/>
            <person name="Fei Z."/>
            <person name="Li G."/>
            <person name="Staub J."/>
            <person name="Kilian A."/>
            <person name="van der Vossen E.A."/>
            <person name="Wu Y."/>
            <person name="Guo J."/>
            <person name="He J."/>
            <person name="Jia Z."/>
            <person name="Ren Y."/>
            <person name="Tian G."/>
            <person name="Lu Y."/>
            <person name="Ruan J."/>
            <person name="Qian W."/>
            <person name="Wang M."/>
            <person name="Huang Q."/>
            <person name="Li B."/>
            <person name="Xuan Z."/>
            <person name="Cao J."/>
            <person name="Asan"/>
            <person name="Wu Z."/>
            <person name="Zhang J."/>
            <person name="Cai Q."/>
            <person name="Bai Y."/>
            <person name="Zhao B."/>
            <person name="Han Y."/>
            <person name="Li Y."/>
            <person name="Li X."/>
            <person name="Wang S."/>
            <person name="Shi Q."/>
            <person name="Liu S."/>
            <person name="Cho W.K."/>
            <person name="Kim J.Y."/>
            <person name="Xu Y."/>
            <person name="Heller-Uszynska K."/>
            <person name="Miao H."/>
            <person name="Cheng Z."/>
            <person name="Zhang S."/>
            <person name="Wu J."/>
            <person name="Yang Y."/>
            <person name="Kang H."/>
            <person name="Li M."/>
            <person name="Liang H."/>
            <person name="Ren X."/>
            <person name="Shi Z."/>
            <person name="Wen M."/>
            <person name="Jian M."/>
            <person name="Yang H."/>
            <person name="Zhang G."/>
            <person name="Yang Z."/>
            <person name="Chen R."/>
            <person name="Liu S."/>
            <person name="Li J."/>
            <person name="Ma L."/>
            <person name="Liu H."/>
            <person name="Zhou Y."/>
            <person name="Zhao J."/>
            <person name="Fang X."/>
            <person name="Li G."/>
            <person name="Fang L."/>
            <person name="Li Y."/>
            <person name="Liu D."/>
            <person name="Zheng H."/>
            <person name="Zhang Y."/>
            <person name="Qin N."/>
            <person name="Li Z."/>
            <person name="Yang G."/>
            <person name="Yang S."/>
            <person name="Bolund L."/>
            <person name="Kristiansen K."/>
            <person name="Zheng H."/>
            <person name="Li S."/>
            <person name="Zhang X."/>
            <person name="Yang H."/>
            <person name="Wang J."/>
            <person name="Sun R."/>
            <person name="Zhang B."/>
            <person name="Jiang S."/>
            <person name="Wang J."/>
            <person name="Du Y."/>
            <person name="Li S."/>
        </authorList>
    </citation>
    <scope>NUCLEOTIDE SEQUENCE [LARGE SCALE GENOMIC DNA]</scope>
    <source>
        <strain evidence="4">cv. 9930</strain>
    </source>
</reference>
<dbReference type="eggNOG" id="ENOG502RZ4B">
    <property type="taxonomic scope" value="Eukaryota"/>
</dbReference>
<evidence type="ECO:0000256" key="2">
    <source>
        <dbReference type="SAM" id="Phobius"/>
    </source>
</evidence>
<dbReference type="Proteomes" id="UP000029981">
    <property type="component" value="Chromosome 5"/>
</dbReference>
<evidence type="ECO:0000256" key="1">
    <source>
        <dbReference type="SAM" id="MobiDB-lite"/>
    </source>
</evidence>
<proteinExistence type="predicted"/>
<reference evidence="3 4" key="2">
    <citation type="journal article" date="2009" name="PLoS ONE">
        <title>An integrated genetic and cytogenetic map of the cucumber genome.</title>
        <authorList>
            <person name="Ren Y."/>
            <person name="Zhang Z."/>
            <person name="Liu J."/>
            <person name="Staub J.E."/>
            <person name="Han Y."/>
            <person name="Cheng Z."/>
            <person name="Li X."/>
            <person name="Lu J."/>
            <person name="Miao H."/>
            <person name="Kang H."/>
            <person name="Xie B."/>
            <person name="Gu X."/>
            <person name="Wang X."/>
            <person name="Du Y."/>
            <person name="Jin W."/>
            <person name="Huang S."/>
        </authorList>
    </citation>
    <scope>NUCLEOTIDE SEQUENCE [LARGE SCALE GENOMIC DNA]</scope>
    <source>
        <strain evidence="4">cv. 9930</strain>
    </source>
</reference>
<keyword evidence="4" id="KW-1185">Reference proteome</keyword>
<protein>
    <submittedName>
        <fullName evidence="3">Uncharacterized protein</fullName>
    </submittedName>
</protein>
<reference evidence="3 4" key="4">
    <citation type="journal article" date="2011" name="BMC Genomics">
        <title>RNA-Seq improves annotation of protein-coding genes in the cucumber genome.</title>
        <authorList>
            <person name="Li Z."/>
            <person name="Zhang Z."/>
            <person name="Yan P."/>
            <person name="Huang S."/>
            <person name="Fei Z."/>
            <person name="Lin K."/>
        </authorList>
    </citation>
    <scope>NUCLEOTIDE SEQUENCE [LARGE SCALE GENOMIC DNA]</scope>
    <source>
        <strain evidence="4">cv. 9930</strain>
    </source>
</reference>
<feature type="region of interest" description="Disordered" evidence="1">
    <location>
        <begin position="58"/>
        <end position="86"/>
    </location>
</feature>
<sequence>MAISLASFSRIRSNCSRSQLPELPRHFAPLQSQIRFSVSRNPSVRFCLSNAKISANDPLKSEDDFSNHEMEGSMEKNENQQKHPQKSNEVLDKLRRYGLSGILSYGLLNTVYYLTTFLVVWFYIAPAPGKMGYVAAAGRFLKIMATVWAGSQVTKLARAAGYVCALKFSKKGKQNCYLGSCFGAIRRQRVVMVHRQLQLRVSGEGIYGDCWVLLRIGSLVIHCCYSAFSLRQPWKVELVSSPNRNQNLSCSISG</sequence>
<dbReference type="STRING" id="3659.A0A0A0KRT8"/>
<evidence type="ECO:0000313" key="4">
    <source>
        <dbReference type="Proteomes" id="UP000029981"/>
    </source>
</evidence>
<feature type="transmembrane region" description="Helical" evidence="2">
    <location>
        <begin position="102"/>
        <end position="125"/>
    </location>
</feature>
<reference evidence="3 4" key="3">
    <citation type="journal article" date="2010" name="BMC Genomics">
        <title>Transcriptome sequencing and comparative analysis of cucumber flowers with different sex types.</title>
        <authorList>
            <person name="Guo S."/>
            <person name="Zheng Y."/>
            <person name="Joung J.G."/>
            <person name="Liu S."/>
            <person name="Zhang Z."/>
            <person name="Crasta O.R."/>
            <person name="Sobral B.W."/>
            <person name="Xu Y."/>
            <person name="Huang S."/>
            <person name="Fei Z."/>
        </authorList>
    </citation>
    <scope>NUCLEOTIDE SEQUENCE [LARGE SCALE GENOMIC DNA]</scope>
    <source>
        <strain evidence="4">cv. 9930</strain>
    </source>
</reference>